<proteinExistence type="predicted"/>
<evidence type="ECO:0000313" key="2">
    <source>
        <dbReference type="EMBL" id="MPN23234.1"/>
    </source>
</evidence>
<sequence length="173" mass="19285">MHRKPHNQGLKPQAQQRPDVHGFQPGFQVRNQGVKVNAGFPDNDTGALVHDGLSSIKDAHDDIPCVRHNEDGKGTLKHPAEEQGRIEVVHVVLFHNHFNQLIAHHQGENRRRNGDNDRFGQGLQHGKNAAVPVLRRAANIRCDFPDFGIDCVKQAGQVAHDTVDQDSFDPFPD</sequence>
<reference evidence="2" key="1">
    <citation type="submission" date="2019-08" db="EMBL/GenBank/DDBJ databases">
        <authorList>
            <person name="Kucharzyk K."/>
            <person name="Murdoch R.W."/>
            <person name="Higgins S."/>
            <person name="Loffler F."/>
        </authorList>
    </citation>
    <scope>NUCLEOTIDE SEQUENCE</scope>
</reference>
<name>A0A645GH76_9ZZZZ</name>
<gene>
    <name evidence="2" type="ORF">SDC9_170622</name>
</gene>
<feature type="compositionally biased region" description="Basic and acidic residues" evidence="1">
    <location>
        <begin position="105"/>
        <end position="118"/>
    </location>
</feature>
<dbReference type="EMBL" id="VSSQ01071682">
    <property type="protein sequence ID" value="MPN23234.1"/>
    <property type="molecule type" value="Genomic_DNA"/>
</dbReference>
<feature type="region of interest" description="Disordered" evidence="1">
    <location>
        <begin position="105"/>
        <end position="124"/>
    </location>
</feature>
<feature type="region of interest" description="Disordered" evidence="1">
    <location>
        <begin position="1"/>
        <end position="26"/>
    </location>
</feature>
<dbReference type="AlphaFoldDB" id="A0A645GH76"/>
<accession>A0A645GH76</accession>
<organism evidence="2">
    <name type="scientific">bioreactor metagenome</name>
    <dbReference type="NCBI Taxonomy" id="1076179"/>
    <lineage>
        <taxon>unclassified sequences</taxon>
        <taxon>metagenomes</taxon>
        <taxon>ecological metagenomes</taxon>
    </lineage>
</organism>
<protein>
    <submittedName>
        <fullName evidence="2">Uncharacterized protein</fullName>
    </submittedName>
</protein>
<evidence type="ECO:0000256" key="1">
    <source>
        <dbReference type="SAM" id="MobiDB-lite"/>
    </source>
</evidence>
<comment type="caution">
    <text evidence="2">The sequence shown here is derived from an EMBL/GenBank/DDBJ whole genome shotgun (WGS) entry which is preliminary data.</text>
</comment>